<evidence type="ECO:0000313" key="2">
    <source>
        <dbReference type="EMBL" id="MCL1138044.1"/>
    </source>
</evidence>
<dbReference type="InterPro" id="IPR042099">
    <property type="entry name" value="ANL_N_sf"/>
</dbReference>
<feature type="domain" description="AMP-dependent synthetase/ligase" evidence="1">
    <location>
        <begin position="132"/>
        <end position="287"/>
    </location>
</feature>
<comment type="caution">
    <text evidence="2">The sequence shown here is derived from an EMBL/GenBank/DDBJ whole genome shotgun (WGS) entry which is preliminary data.</text>
</comment>
<dbReference type="InterPro" id="IPR045851">
    <property type="entry name" value="AMP-bd_C_sf"/>
</dbReference>
<dbReference type="EMBL" id="JAKILB010000003">
    <property type="protein sequence ID" value="MCL1138044.1"/>
    <property type="molecule type" value="Genomic_DNA"/>
</dbReference>
<reference evidence="2" key="1">
    <citation type="submission" date="2022-01" db="EMBL/GenBank/DDBJ databases">
        <title>Whole genome-based taxonomy of the Shewanellaceae.</title>
        <authorList>
            <person name="Martin-Rodriguez A.J."/>
        </authorList>
    </citation>
    <scope>NUCLEOTIDE SEQUENCE</scope>
    <source>
        <strain evidence="2">KCTC 23973</strain>
    </source>
</reference>
<evidence type="ECO:0000259" key="1">
    <source>
        <dbReference type="Pfam" id="PF00501"/>
    </source>
</evidence>
<dbReference type="PANTHER" id="PTHR45398:SF1">
    <property type="entry name" value="ENZYME, PUTATIVE (JCVI)-RELATED"/>
    <property type="match status" value="1"/>
</dbReference>
<gene>
    <name evidence="2" type="ORF">L2740_05725</name>
</gene>
<dbReference type="Proteomes" id="UP001139293">
    <property type="component" value="Unassembled WGS sequence"/>
</dbReference>
<dbReference type="InterPro" id="IPR000873">
    <property type="entry name" value="AMP-dep_synth/lig_dom"/>
</dbReference>
<sequence>MTNLLKAWLSQGPVAQQLISFNHHDIVTGSAFCAQVSQLHQQLIESEEQRWLLSSDSSDLFAVGLCAGLLAGKQVILPANTQAGTLSELTHEYDGVMANMPICEGKSFLRLDKDQNPPAGNWPQVQSYGKLVLFTSGSSGKPKRVVKTIDQLDAEVSVLEHTFAQHLPHCSVISTVSHQHIYGLLFKILWPLAASRPFLSDLVEYPETLSYYANLFPNLCLISSPAQLSRLPDALDNEKQLRAPSLVFSSGGPLSFDASKALANCYGQPPIEVFGSTETGGIAYRRQHQANASWQTFASIEIAQAESDGALMLKSPYLPDNAWLKCDDKIELHSDGKFSLQGRLDRIIKVEEKRLSLVQMESLLESHPWVSKAALVMLQQPRVQLGAAIELSKEGAAQLEANGKLALNNQLKRHLLSQFERVTLPRRWRYPEALPLDQQGKRVQTNMLALFDIDKFKSK</sequence>
<dbReference type="Pfam" id="PF00501">
    <property type="entry name" value="AMP-binding"/>
    <property type="match status" value="1"/>
</dbReference>
<dbReference type="RefSeq" id="WP_248949143.1">
    <property type="nucleotide sequence ID" value="NZ_JAKILB010000003.1"/>
</dbReference>
<dbReference type="Gene3D" id="3.30.300.30">
    <property type="match status" value="1"/>
</dbReference>
<name>A0A9X1Z9D6_9GAMM</name>
<evidence type="ECO:0000313" key="3">
    <source>
        <dbReference type="Proteomes" id="UP001139293"/>
    </source>
</evidence>
<organism evidence="2 3">
    <name type="scientific">Shewanella pneumatophori</name>
    <dbReference type="NCBI Taxonomy" id="314092"/>
    <lineage>
        <taxon>Bacteria</taxon>
        <taxon>Pseudomonadati</taxon>
        <taxon>Pseudomonadota</taxon>
        <taxon>Gammaproteobacteria</taxon>
        <taxon>Alteromonadales</taxon>
        <taxon>Shewanellaceae</taxon>
        <taxon>Shewanella</taxon>
    </lineage>
</organism>
<dbReference type="PANTHER" id="PTHR45398">
    <property type="match status" value="1"/>
</dbReference>
<proteinExistence type="predicted"/>
<accession>A0A9X1Z9D6</accession>
<dbReference type="InterPro" id="IPR020845">
    <property type="entry name" value="AMP-binding_CS"/>
</dbReference>
<dbReference type="SUPFAM" id="SSF56801">
    <property type="entry name" value="Acetyl-CoA synthetase-like"/>
    <property type="match status" value="1"/>
</dbReference>
<protein>
    <submittedName>
        <fullName evidence="2">AMP-binding protein</fullName>
    </submittedName>
</protein>
<keyword evidence="3" id="KW-1185">Reference proteome</keyword>
<dbReference type="AlphaFoldDB" id="A0A9X1Z9D6"/>
<dbReference type="Gene3D" id="3.40.50.12780">
    <property type="entry name" value="N-terminal domain of ligase-like"/>
    <property type="match status" value="1"/>
</dbReference>
<dbReference type="PROSITE" id="PS00455">
    <property type="entry name" value="AMP_BINDING"/>
    <property type="match status" value="1"/>
</dbReference>